<gene>
    <name evidence="1" type="ORF">L2E82_21864</name>
</gene>
<reference evidence="2" key="1">
    <citation type="journal article" date="2022" name="Mol. Ecol. Resour.">
        <title>The genomes of chicory, endive, great burdock and yacon provide insights into Asteraceae palaeo-polyploidization history and plant inulin production.</title>
        <authorList>
            <person name="Fan W."/>
            <person name="Wang S."/>
            <person name="Wang H."/>
            <person name="Wang A."/>
            <person name="Jiang F."/>
            <person name="Liu H."/>
            <person name="Zhao H."/>
            <person name="Xu D."/>
            <person name="Zhang Y."/>
        </authorList>
    </citation>
    <scope>NUCLEOTIDE SEQUENCE [LARGE SCALE GENOMIC DNA]</scope>
    <source>
        <strain evidence="2">cv. Punajuju</strain>
    </source>
</reference>
<proteinExistence type="predicted"/>
<comment type="caution">
    <text evidence="1">The sequence shown here is derived from an EMBL/GenBank/DDBJ whole genome shotgun (WGS) entry which is preliminary data.</text>
</comment>
<keyword evidence="2" id="KW-1185">Reference proteome</keyword>
<sequence>MSAKSKSSSSETPPVTKVPISKTSPATPRVSKLSRGVAKSETDSPSPLQTTRASVERSPRSVPSKPALDRRSPKTSTLGEKPAPRVVGPKGSELQAQLTALQDDLKKAEEKLASVEKEKAKAINELKEAQKLSEETNEKLREALVAQKNAEESIEIEKFRSVEMEQAGIDAAHKKEEQWEKELESVKNQHAADLAALLSATQELEKVKQELAMTCDAKDQALTHADDATKIAENQVEKVETLSAEITRLKGMLNSKFESEADQSNKMLSELNLEIETLKSEAEKSDKLVCELKSEIETLKSKGHENDKLVSELKSEVEYLKSEEDELKSEIDALNEELKKAKVYKEKLLDREVQLEEINIELEAAKMSESYARSLMEEWKTKVEELDLQAEEAKRLERSASSSLESVVKELEGRNSLLRNTESELSSLREKVGLLEMSNVRQRGDLEESERNLLKVKEEASEMVKKLEVLKSELENVKEERTQALNNEKLAASSVQTLLEEKNKLISELESSKDEEEKSKKALESLASALHEVSSEAREAKEKVLLNESENENYERQIEDLKHVLQSTNEKYQNMIDDAKHEIDMLMNTIQQSKDNHESIESEWKEKEVKLMDCVEQSKEEKNSLENEVKRLANLLKETEEEAYASNEERAQIKNLLKEAENEVVYLKEVLGDAKAESMNLKESLMDKENELQSLDHEINELRMKEAESVKKVEELTKLLEESNAKEKSNKIEEHDDVSDSEKEYDMLPKVVEFSEHNGDGKDEIPKTEQPEEKSKEIPWIDNTKEAMVKDDVAVVNGEHKESEKGDRNGTDDSVEVEFKMWESCKIEEKDLSPERETTHDESFEEEVDQVNGTENGATSPSKEQQQVKKKKPFIRKFGSLLKKKGTSNNQK</sequence>
<dbReference type="Proteomes" id="UP001055811">
    <property type="component" value="Linkage Group LG04"/>
</dbReference>
<reference evidence="1 2" key="2">
    <citation type="journal article" date="2022" name="Mol. Ecol. Resour.">
        <title>The genomes of chicory, endive, great burdock and yacon provide insights into Asteraceae paleo-polyploidization history and plant inulin production.</title>
        <authorList>
            <person name="Fan W."/>
            <person name="Wang S."/>
            <person name="Wang H."/>
            <person name="Wang A."/>
            <person name="Jiang F."/>
            <person name="Liu H."/>
            <person name="Zhao H."/>
            <person name="Xu D."/>
            <person name="Zhang Y."/>
        </authorList>
    </citation>
    <scope>NUCLEOTIDE SEQUENCE [LARGE SCALE GENOMIC DNA]</scope>
    <source>
        <strain evidence="2">cv. Punajuju</strain>
        <tissue evidence="1">Leaves</tissue>
    </source>
</reference>
<accession>A0ACB9DW66</accession>
<dbReference type="EMBL" id="CM042012">
    <property type="protein sequence ID" value="KAI3750938.1"/>
    <property type="molecule type" value="Genomic_DNA"/>
</dbReference>
<name>A0ACB9DW66_CICIN</name>
<protein>
    <submittedName>
        <fullName evidence="1">Uncharacterized protein</fullName>
    </submittedName>
</protein>
<evidence type="ECO:0000313" key="1">
    <source>
        <dbReference type="EMBL" id="KAI3750938.1"/>
    </source>
</evidence>
<organism evidence="1 2">
    <name type="scientific">Cichorium intybus</name>
    <name type="common">Chicory</name>
    <dbReference type="NCBI Taxonomy" id="13427"/>
    <lineage>
        <taxon>Eukaryota</taxon>
        <taxon>Viridiplantae</taxon>
        <taxon>Streptophyta</taxon>
        <taxon>Embryophyta</taxon>
        <taxon>Tracheophyta</taxon>
        <taxon>Spermatophyta</taxon>
        <taxon>Magnoliopsida</taxon>
        <taxon>eudicotyledons</taxon>
        <taxon>Gunneridae</taxon>
        <taxon>Pentapetalae</taxon>
        <taxon>asterids</taxon>
        <taxon>campanulids</taxon>
        <taxon>Asterales</taxon>
        <taxon>Asteraceae</taxon>
        <taxon>Cichorioideae</taxon>
        <taxon>Cichorieae</taxon>
        <taxon>Cichoriinae</taxon>
        <taxon>Cichorium</taxon>
    </lineage>
</organism>
<evidence type="ECO:0000313" key="2">
    <source>
        <dbReference type="Proteomes" id="UP001055811"/>
    </source>
</evidence>